<dbReference type="Gene3D" id="1.10.287.70">
    <property type="match status" value="1"/>
</dbReference>
<feature type="transmembrane region" description="Helical" evidence="2">
    <location>
        <begin position="40"/>
        <end position="60"/>
    </location>
</feature>
<evidence type="ECO:0000313" key="4">
    <source>
        <dbReference type="EMBL" id="CAA9249607.1"/>
    </source>
</evidence>
<feature type="transmembrane region" description="Helical" evidence="2">
    <location>
        <begin position="166"/>
        <end position="184"/>
    </location>
</feature>
<dbReference type="AlphaFoldDB" id="A0A6J4IGI3"/>
<keyword evidence="2" id="KW-0472">Membrane</keyword>
<feature type="transmembrane region" description="Helical" evidence="2">
    <location>
        <begin position="134"/>
        <end position="154"/>
    </location>
</feature>
<gene>
    <name evidence="4" type="ORF">AVDCRST_MAG08-2047</name>
</gene>
<feature type="domain" description="Potassium channel" evidence="3">
    <location>
        <begin position="246"/>
        <end position="296"/>
    </location>
</feature>
<keyword evidence="2" id="KW-0812">Transmembrane</keyword>
<feature type="transmembrane region" description="Helical" evidence="2">
    <location>
        <begin position="95"/>
        <end position="114"/>
    </location>
</feature>
<feature type="region of interest" description="Disordered" evidence="1">
    <location>
        <begin position="308"/>
        <end position="336"/>
    </location>
</feature>
<dbReference type="SUPFAM" id="SSF81324">
    <property type="entry name" value="Voltage-gated potassium channels"/>
    <property type="match status" value="1"/>
</dbReference>
<feature type="compositionally biased region" description="Acidic residues" evidence="1">
    <location>
        <begin position="313"/>
        <end position="323"/>
    </location>
</feature>
<feature type="compositionally biased region" description="Pro residues" evidence="1">
    <location>
        <begin position="326"/>
        <end position="336"/>
    </location>
</feature>
<dbReference type="EMBL" id="CADCTG010000166">
    <property type="protein sequence ID" value="CAA9249607.1"/>
    <property type="molecule type" value="Genomic_DNA"/>
</dbReference>
<proteinExistence type="predicted"/>
<dbReference type="InterPro" id="IPR013099">
    <property type="entry name" value="K_chnl_dom"/>
</dbReference>
<keyword evidence="2" id="KW-1133">Transmembrane helix</keyword>
<accession>A0A6J4IGI3</accession>
<evidence type="ECO:0000259" key="3">
    <source>
        <dbReference type="Pfam" id="PF07885"/>
    </source>
</evidence>
<reference evidence="4" key="1">
    <citation type="submission" date="2020-02" db="EMBL/GenBank/DDBJ databases">
        <authorList>
            <person name="Meier V. D."/>
        </authorList>
    </citation>
    <scope>NUCLEOTIDE SEQUENCE</scope>
    <source>
        <strain evidence="4">AVDCRST_MAG08</strain>
    </source>
</reference>
<feature type="transmembrane region" description="Helical" evidence="2">
    <location>
        <begin position="67"/>
        <end position="89"/>
    </location>
</feature>
<sequence>MAGLKAAGLAGTPRGFLTAEATALTLMLLVAGGVADDGLLFSAVAFGGVGVAAGALYLLFPQGPQFALNAANGLAMYTCLYSVIGRSAFPEAEDWARLGAFLLPITAFVGACWVRRRELRPWIGAAHPPDLAHLPRFAGWLAAMGAVAVLSLALPFSRAAPGTQTAALLVAMAAVAAVSARSVAEVVRLLADIAAIFREVTPRLAHLAVPVAAYCSLWALLTVVFGCLYRIADGLSRKPLFAGPDGPLRADFPSALHFSAVTLSTVGYGDIQPIDDGLRLLATVQALMGQLLLLFGFYEIMRGSQVGAPEVESSSEDGAEGEEAPATPPPPPAQKT</sequence>
<protein>
    <recommendedName>
        <fullName evidence="3">Potassium channel domain-containing protein</fullName>
    </recommendedName>
</protein>
<feature type="transmembrane region" description="Helical" evidence="2">
    <location>
        <begin position="204"/>
        <end position="232"/>
    </location>
</feature>
<evidence type="ECO:0000256" key="2">
    <source>
        <dbReference type="SAM" id="Phobius"/>
    </source>
</evidence>
<feature type="transmembrane region" description="Helical" evidence="2">
    <location>
        <begin position="15"/>
        <end position="34"/>
    </location>
</feature>
<evidence type="ECO:0000256" key="1">
    <source>
        <dbReference type="SAM" id="MobiDB-lite"/>
    </source>
</evidence>
<organism evidence="4">
    <name type="scientific">uncultured Acetobacteraceae bacterium</name>
    <dbReference type="NCBI Taxonomy" id="169975"/>
    <lineage>
        <taxon>Bacteria</taxon>
        <taxon>Pseudomonadati</taxon>
        <taxon>Pseudomonadota</taxon>
        <taxon>Alphaproteobacteria</taxon>
        <taxon>Acetobacterales</taxon>
        <taxon>Acetobacteraceae</taxon>
        <taxon>environmental samples</taxon>
    </lineage>
</organism>
<dbReference type="Pfam" id="PF07885">
    <property type="entry name" value="Ion_trans_2"/>
    <property type="match status" value="1"/>
</dbReference>
<name>A0A6J4IGI3_9PROT</name>